<evidence type="ECO:0000313" key="1">
    <source>
        <dbReference type="EMBL" id="WOC31539.1"/>
    </source>
</evidence>
<dbReference type="Pfam" id="PF18952">
    <property type="entry name" value="DUF5696"/>
    <property type="match status" value="1"/>
</dbReference>
<protein>
    <submittedName>
        <fullName evidence="1">DUF5696 domain-containing protein</fullName>
    </submittedName>
</protein>
<reference evidence="1" key="1">
    <citation type="submission" date="2023-09" db="EMBL/GenBank/DDBJ databases">
        <authorList>
            <person name="Zeng C."/>
        </authorList>
    </citation>
    <scope>NUCLEOTIDE SEQUENCE</scope>
    <source>
        <strain evidence="1">ZCY20-5</strain>
    </source>
</reference>
<dbReference type="KEGG" id="carl:PXC00_09990"/>
<dbReference type="RefSeq" id="WP_275846432.1">
    <property type="nucleotide sequence ID" value="NZ_CP135996.1"/>
</dbReference>
<name>A0AA97D8B3_9FIRM</name>
<keyword evidence="2" id="KW-1185">Reference proteome</keyword>
<dbReference type="EMBL" id="CP135996">
    <property type="protein sequence ID" value="WOC31539.1"/>
    <property type="molecule type" value="Genomic_DNA"/>
</dbReference>
<proteinExistence type="predicted"/>
<dbReference type="InterPro" id="IPR043751">
    <property type="entry name" value="DUF5696"/>
</dbReference>
<sequence>MKKWKKKALVSAVCVVVAGALVWNLFSYQKYDYSALLPRTAAAAAKEFEAQGTDPRVKDMEIAAQNDTLMLFINPKTTEVAVLDKRTGKVWYTNPPGLGSGGNAHDTLASQIDLGYFDSNRNTEQYCTYTDSVQKKQFKIQSVDNGIKVTYTIGTVSVQTDSIPKVLTKERLEQILAKVSTEDYKEAMQDNYVEDDKKAGQMDFLESAKESDIIVGKILKGFQEAGYTSKDLAQDNRRAGVKTSSEASYFVIPLVYQLQGDQLSVSVPTKEIVEKGANKLLYIEPLAYFAAGSTKDQGYLFVPSGCGGIINFNNGANGGKSSSTYMQQIYGDDPAAGKDVRTEVTEAARMPVFGIRKNGDAVFAYLNQGAGTASVVADVSGQACPYNTVHPRFTLRTTDKIQTTQADGTSGEMNIVDNALYHGDINIRYCFLTRKDADYSGMARYYRNILTQSGVLKPLSKTEDVPFYLDIVGAVEKTKYVMGVAYPGIVPMTTYGEAKTIFSELQEQGVKNIQMRYLGWFNRGINNDVPSSVSLVRQLGSKGALQDLDRTLSSKSSRLYLDAAFQQVNGDTGHYQKAKQSARYLDQRSVETALYNRATLSMRNTDTEGSFNVVSPNALPDIVDRFLPKFQKVGVSGLSLRDLGSLLVSDKKKSYPIDRSAAQAIDEAQLKKLQQNRPLEIADANTYAWAYTQNLIDIPADGNGFDLIDQTVPFYEMLIHGSIDYAGEASNLNETQDADAQVRQMMAYGLMPHYLFSYQNGSVLSDTAYQTYYSTDYRTWLDEATANYKKMNAVYAKLRTAKINEFRICQTGVTETVYDNGISVYVNNTASPVTIGSVTVDANGYALGGDRS</sequence>
<dbReference type="AlphaFoldDB" id="A0AA97D8B3"/>
<evidence type="ECO:0000313" key="2">
    <source>
        <dbReference type="Proteomes" id="UP001300604"/>
    </source>
</evidence>
<dbReference type="Proteomes" id="UP001300604">
    <property type="component" value="Chromosome"/>
</dbReference>
<organism evidence="1 2">
    <name type="scientific">Caproicibacterium argilliputei</name>
    <dbReference type="NCBI Taxonomy" id="3030016"/>
    <lineage>
        <taxon>Bacteria</taxon>
        <taxon>Bacillati</taxon>
        <taxon>Bacillota</taxon>
        <taxon>Clostridia</taxon>
        <taxon>Eubacteriales</taxon>
        <taxon>Oscillospiraceae</taxon>
        <taxon>Caproicibacterium</taxon>
    </lineage>
</organism>
<accession>A0AA97D8B3</accession>
<gene>
    <name evidence="1" type="ORF">PXC00_09990</name>
</gene>
<reference evidence="1" key="2">
    <citation type="submission" date="2024-06" db="EMBL/GenBank/DDBJ databases">
        <title>Caproicibacterium argilliputei sp. nov, a novel caproic acid producing anaerobic bacterium isolated from pit mud.</title>
        <authorList>
            <person name="Xia S."/>
        </authorList>
    </citation>
    <scope>NUCLEOTIDE SEQUENCE</scope>
    <source>
        <strain evidence="1">ZCY20-5</strain>
    </source>
</reference>